<comment type="subcellular location">
    <subcellularLocation>
        <location evidence="1">Cell membrane</location>
    </subcellularLocation>
    <subcellularLocation>
        <location evidence="2">Membrane</location>
        <topology evidence="2">Single-pass type I membrane protein</topology>
    </subcellularLocation>
</comment>
<dbReference type="EC" id="2.7.11.1" evidence="6"/>
<dbReference type="InterPro" id="IPR000719">
    <property type="entry name" value="Prot_kinase_dom"/>
</dbReference>
<dbReference type="InterPro" id="IPR008271">
    <property type="entry name" value="Ser/Thr_kinase_AS"/>
</dbReference>
<feature type="binding site" evidence="22">
    <location>
        <position position="377"/>
    </location>
    <ligand>
        <name>ATP</name>
        <dbReference type="ChEBI" id="CHEBI:30616"/>
    </ligand>
</feature>
<dbReference type="Gene3D" id="2.60.120.200">
    <property type="match status" value="2"/>
</dbReference>
<dbReference type="PROSITE" id="PS00107">
    <property type="entry name" value="PROTEIN_KINASE_ATP"/>
    <property type="match status" value="2"/>
</dbReference>
<dbReference type="GO" id="GO:0004674">
    <property type="term" value="F:protein serine/threonine kinase activity"/>
    <property type="evidence" value="ECO:0007669"/>
    <property type="project" value="UniProtKB-KW"/>
</dbReference>
<keyword evidence="18" id="KW-0675">Receptor</keyword>
<feature type="transmembrane region" description="Helical" evidence="23">
    <location>
        <begin position="291"/>
        <end position="315"/>
    </location>
</feature>
<evidence type="ECO:0000259" key="25">
    <source>
        <dbReference type="PROSITE" id="PS50011"/>
    </source>
</evidence>
<feature type="signal peptide" evidence="24">
    <location>
        <begin position="1"/>
        <end position="22"/>
    </location>
</feature>
<evidence type="ECO:0000256" key="9">
    <source>
        <dbReference type="ARBA" id="ARBA00022679"/>
    </source>
</evidence>
<evidence type="ECO:0000256" key="24">
    <source>
        <dbReference type="SAM" id="SignalP"/>
    </source>
</evidence>
<evidence type="ECO:0000256" key="10">
    <source>
        <dbReference type="ARBA" id="ARBA00022692"/>
    </source>
</evidence>
<dbReference type="CDD" id="cd06899">
    <property type="entry name" value="lectin_legume_LecRK_Arcelin_ConA"/>
    <property type="match status" value="2"/>
</dbReference>
<evidence type="ECO:0000256" key="14">
    <source>
        <dbReference type="ARBA" id="ARBA00022777"/>
    </source>
</evidence>
<dbReference type="Pfam" id="PF00139">
    <property type="entry name" value="Lectin_legB"/>
    <property type="match status" value="2"/>
</dbReference>
<dbReference type="InterPro" id="IPR001220">
    <property type="entry name" value="Legume_lectin_dom"/>
</dbReference>
<comment type="catalytic activity">
    <reaction evidence="20">
        <text>L-threonyl-[protein] + ATP = O-phospho-L-threonyl-[protein] + ADP + H(+)</text>
        <dbReference type="Rhea" id="RHEA:46608"/>
        <dbReference type="Rhea" id="RHEA-COMP:11060"/>
        <dbReference type="Rhea" id="RHEA-COMP:11605"/>
        <dbReference type="ChEBI" id="CHEBI:15378"/>
        <dbReference type="ChEBI" id="CHEBI:30013"/>
        <dbReference type="ChEBI" id="CHEBI:30616"/>
        <dbReference type="ChEBI" id="CHEBI:61977"/>
        <dbReference type="ChEBI" id="CHEBI:456216"/>
        <dbReference type="EC" id="2.7.11.1"/>
    </reaction>
</comment>
<evidence type="ECO:0000256" key="16">
    <source>
        <dbReference type="ARBA" id="ARBA00022989"/>
    </source>
</evidence>
<evidence type="ECO:0000256" key="6">
    <source>
        <dbReference type="ARBA" id="ARBA00012513"/>
    </source>
</evidence>
<dbReference type="SUPFAM" id="SSF56112">
    <property type="entry name" value="Protein kinase-like (PK-like)"/>
    <property type="match status" value="2"/>
</dbReference>
<name>A0A498KT75_MALDO</name>
<dbReference type="GO" id="GO:0005886">
    <property type="term" value="C:plasma membrane"/>
    <property type="evidence" value="ECO:0007669"/>
    <property type="project" value="UniProtKB-SubCell"/>
</dbReference>
<evidence type="ECO:0000256" key="15">
    <source>
        <dbReference type="ARBA" id="ARBA00022840"/>
    </source>
</evidence>
<evidence type="ECO:0000313" key="26">
    <source>
        <dbReference type="EMBL" id="RXI08925.1"/>
    </source>
</evidence>
<dbReference type="Gene3D" id="3.30.200.20">
    <property type="entry name" value="Phosphorylase Kinase, domain 1"/>
    <property type="match status" value="2"/>
</dbReference>
<evidence type="ECO:0000256" key="20">
    <source>
        <dbReference type="ARBA" id="ARBA00047899"/>
    </source>
</evidence>
<evidence type="ECO:0000256" key="3">
    <source>
        <dbReference type="ARBA" id="ARBA00007606"/>
    </source>
</evidence>
<dbReference type="GO" id="GO:0005524">
    <property type="term" value="F:ATP binding"/>
    <property type="evidence" value="ECO:0007669"/>
    <property type="project" value="UniProtKB-UniRule"/>
</dbReference>
<evidence type="ECO:0000256" key="13">
    <source>
        <dbReference type="ARBA" id="ARBA00022741"/>
    </source>
</evidence>
<keyword evidence="8" id="KW-0723">Serine/threonine-protein kinase</keyword>
<evidence type="ECO:0000256" key="22">
    <source>
        <dbReference type="PROSITE-ProRule" id="PRU10141"/>
    </source>
</evidence>
<evidence type="ECO:0000256" key="19">
    <source>
        <dbReference type="ARBA" id="ARBA00023180"/>
    </source>
</evidence>
<evidence type="ECO:0000256" key="12">
    <source>
        <dbReference type="ARBA" id="ARBA00022734"/>
    </source>
</evidence>
<dbReference type="FunFam" id="3.30.200.20:FF:000178">
    <property type="entry name" value="serine/threonine-protein kinase PBS1-like"/>
    <property type="match status" value="1"/>
</dbReference>
<keyword evidence="15 22" id="KW-0067">ATP-binding</keyword>
<reference evidence="26 27" key="1">
    <citation type="submission" date="2018-10" db="EMBL/GenBank/DDBJ databases">
        <title>A high-quality apple genome assembly.</title>
        <authorList>
            <person name="Hu J."/>
        </authorList>
    </citation>
    <scope>NUCLEOTIDE SEQUENCE [LARGE SCALE GENOMIC DNA]</scope>
    <source>
        <strain evidence="27">cv. HFTH1</strain>
        <tissue evidence="26">Young leaf</tissue>
    </source>
</reference>
<keyword evidence="9" id="KW-0808">Transferase</keyword>
<comment type="catalytic activity">
    <reaction evidence="21">
        <text>L-seryl-[protein] + ATP = O-phospho-L-seryl-[protein] + ADP + H(+)</text>
        <dbReference type="Rhea" id="RHEA:17989"/>
        <dbReference type="Rhea" id="RHEA-COMP:9863"/>
        <dbReference type="Rhea" id="RHEA-COMP:11604"/>
        <dbReference type="ChEBI" id="CHEBI:15378"/>
        <dbReference type="ChEBI" id="CHEBI:29999"/>
        <dbReference type="ChEBI" id="CHEBI:30616"/>
        <dbReference type="ChEBI" id="CHEBI:83421"/>
        <dbReference type="ChEBI" id="CHEBI:456216"/>
        <dbReference type="EC" id="2.7.11.1"/>
    </reaction>
</comment>
<feature type="domain" description="Protein kinase" evidence="25">
    <location>
        <begin position="1033"/>
        <end position="1309"/>
    </location>
</feature>
<evidence type="ECO:0000256" key="11">
    <source>
        <dbReference type="ARBA" id="ARBA00022729"/>
    </source>
</evidence>
<keyword evidence="10 23" id="KW-0812">Transmembrane</keyword>
<evidence type="ECO:0000313" key="27">
    <source>
        <dbReference type="Proteomes" id="UP000290289"/>
    </source>
</evidence>
<dbReference type="PROSITE" id="PS50011">
    <property type="entry name" value="PROTEIN_KINASE_DOM"/>
    <property type="match status" value="2"/>
</dbReference>
<comment type="similarity">
    <text evidence="4">In the N-terminal section; belongs to the leguminous lectin family.</text>
</comment>
<evidence type="ECO:0000256" key="5">
    <source>
        <dbReference type="ARBA" id="ARBA00010217"/>
    </source>
</evidence>
<organism evidence="26 27">
    <name type="scientific">Malus domestica</name>
    <name type="common">Apple</name>
    <name type="synonym">Pyrus malus</name>
    <dbReference type="NCBI Taxonomy" id="3750"/>
    <lineage>
        <taxon>Eukaryota</taxon>
        <taxon>Viridiplantae</taxon>
        <taxon>Streptophyta</taxon>
        <taxon>Embryophyta</taxon>
        <taxon>Tracheophyta</taxon>
        <taxon>Spermatophyta</taxon>
        <taxon>Magnoliopsida</taxon>
        <taxon>eudicotyledons</taxon>
        <taxon>Gunneridae</taxon>
        <taxon>Pentapetalae</taxon>
        <taxon>rosids</taxon>
        <taxon>fabids</taxon>
        <taxon>Rosales</taxon>
        <taxon>Rosaceae</taxon>
        <taxon>Amygdaloideae</taxon>
        <taxon>Maleae</taxon>
        <taxon>Malus</taxon>
    </lineage>
</organism>
<keyword evidence="11 24" id="KW-0732">Signal</keyword>
<dbReference type="GO" id="GO:0002229">
    <property type="term" value="P:defense response to oomycetes"/>
    <property type="evidence" value="ECO:0007669"/>
    <property type="project" value="UniProtKB-ARBA"/>
</dbReference>
<dbReference type="InterPro" id="IPR011009">
    <property type="entry name" value="Kinase-like_dom_sf"/>
</dbReference>
<dbReference type="CDD" id="cd14066">
    <property type="entry name" value="STKc_IRAK"/>
    <property type="match status" value="2"/>
</dbReference>
<evidence type="ECO:0000256" key="2">
    <source>
        <dbReference type="ARBA" id="ARBA00004479"/>
    </source>
</evidence>
<dbReference type="SMART" id="SM00220">
    <property type="entry name" value="S_TKc"/>
    <property type="match status" value="2"/>
</dbReference>
<keyword evidence="13 22" id="KW-0547">Nucleotide-binding</keyword>
<keyword evidence="19" id="KW-0325">Glycoprotein</keyword>
<sequence>MAYQMFILYWVFLLFLPNPAKPQLDQELYFNDFHDVAYSSNMSLNGVAAIMVNGMLKLTDNTPRVLGHAFYSAPVRFKNSTDGKAFSFSTSFVFTIVPEYPKLGGHGLAFIISPSKSLPGSLPSQYLGILNATVVGNFSNHIFAVEFDTVQDFEFGDINDNHVGIDINSLASNKSTPAGFFSGGNSTKENLKLKSGLPIQAWVDYDSVKNQVTVMLSPDSIKPRSPILTFDVDLSPILEDFMYVGFSASTGLLASSHYVSGWSFKMNGEAKSLDLEALPKLPGPKKKHSSALIFGVSLSVLVFFILAAGLGFYIVHRIKNAEVIEPWELDIGPHRFRYNELKQATRGFRDKELIGFGGFGKVYKGTLPNSETQVAVKRISHESRQGLQEFVSEIATIGRLRHRNLVQLLGWCRRRGDLLLVYDFMPNGSLDKYLFEKPKAILSWEQRFKIAQNVASGLLYLHEGWEQTVIHRDVKAGNVLLDSEMNGRLGDFGLAKLYEHGANPTTTRVVGTLGYLAPEFTRTGKPTPSSDVFALGALLLELVCGRRPIEPKALPEELMLVDWVWEKWKAGAILEVVDPRLEDEFDDLEAVVVLKLGLMCSNNSPKARPTMRQVVRYLEGEAALPDAVASPGAYDGKKGVEFEDYVHSYPTSSGFVKASDWSCDDADVDFEGGSGSPPLVSGSHRCGSDRFILCWVFLLFLPNPAKTQLDQELYFNGFNGVANSSNLSLNGVASIEPNGMLKLTNDTLRVLGHAFYSAPVRFKNSTDGKAFSFSTSFVFTIVPEYPKLGGHGLAFIISPSKSLPGSLPSQYLGILNATVVGNFSNHIFAVEFDTVQSLEFGDINDNHVGIDINSLASNKSTPAAFFTGENSTKEDLNLKSGLPIQAWVDYDSVKNQVTVMLSPDSIKPRSPILTFDVDLSPILEDFMYIGFSASTGLLASSHYVSGWSFKMNGEAKSLNLEALPKLPRPIKKQSSALIIGVSVSVLVFIILAVGLGFYIVQRIKNAEVIEPWELDTGPHIFRYSELKQATRGFRDKEVIGFGGSGKVYRGTLPNSETQVAVKRISNESRQGLQEFVSEIATIGRLRHRNLVQLLGWCRRRGDLLLVYDFMPNGSLDKYLFEKSKAILSWEQRFKIAQNVASGLLYLHESWEQTVIHRDIKAGNVLLDSEMNGRLGDFGLAKLYEHGANPTTTRVVGTLGYLAPELTRIGKPTPSSDVFALGALLLELVCGRRPIERKALPEELILVDWVWEKWKAGAILEVVDPRLGAEFDDLEAVVVLKLGLMCSNNTPKARPTMRQVVRYLEGVAALPDAVASPGAYDGKKGGEFEDYVHSYPTSSGFEKASA</sequence>
<dbReference type="EMBL" id="RDQH01000327">
    <property type="protein sequence ID" value="RXI08925.1"/>
    <property type="molecule type" value="Genomic_DNA"/>
</dbReference>
<evidence type="ECO:0000256" key="17">
    <source>
        <dbReference type="ARBA" id="ARBA00023136"/>
    </source>
</evidence>
<dbReference type="InterPro" id="IPR013320">
    <property type="entry name" value="ConA-like_dom_sf"/>
</dbReference>
<evidence type="ECO:0000256" key="18">
    <source>
        <dbReference type="ARBA" id="ARBA00023170"/>
    </source>
</evidence>
<dbReference type="InterPro" id="IPR050528">
    <property type="entry name" value="L-type_Lectin-RKs"/>
</dbReference>
<proteinExistence type="inferred from homology"/>
<evidence type="ECO:0000256" key="23">
    <source>
        <dbReference type="SAM" id="Phobius"/>
    </source>
</evidence>
<feature type="binding site" evidence="22">
    <location>
        <position position="1062"/>
    </location>
    <ligand>
        <name>ATP</name>
        <dbReference type="ChEBI" id="CHEBI:30616"/>
    </ligand>
</feature>
<evidence type="ECO:0000256" key="1">
    <source>
        <dbReference type="ARBA" id="ARBA00004236"/>
    </source>
</evidence>
<keyword evidence="12" id="KW-0430">Lectin</keyword>
<evidence type="ECO:0000256" key="7">
    <source>
        <dbReference type="ARBA" id="ARBA00022475"/>
    </source>
</evidence>
<comment type="caution">
    <text evidence="26">The sequence shown here is derived from an EMBL/GenBank/DDBJ whole genome shotgun (WGS) entry which is preliminary data.</text>
</comment>
<comment type="similarity">
    <text evidence="3">Belongs to the leguminous lectin family.</text>
</comment>
<evidence type="ECO:0000256" key="4">
    <source>
        <dbReference type="ARBA" id="ARBA00008536"/>
    </source>
</evidence>
<dbReference type="FunFam" id="1.10.510.10:FF:000108">
    <property type="entry name" value="L-type lectin-domain containing receptor kinase S.4"/>
    <property type="match status" value="2"/>
</dbReference>
<dbReference type="GO" id="GO:0030246">
    <property type="term" value="F:carbohydrate binding"/>
    <property type="evidence" value="ECO:0007669"/>
    <property type="project" value="UniProtKB-KW"/>
</dbReference>
<dbReference type="Pfam" id="PF00069">
    <property type="entry name" value="Pkinase"/>
    <property type="match status" value="2"/>
</dbReference>
<evidence type="ECO:0000256" key="21">
    <source>
        <dbReference type="ARBA" id="ARBA00048679"/>
    </source>
</evidence>
<gene>
    <name evidence="26" type="ORF">DVH24_023069</name>
</gene>
<dbReference type="PROSITE" id="PS00108">
    <property type="entry name" value="PROTEIN_KINASE_ST"/>
    <property type="match status" value="2"/>
</dbReference>
<feature type="domain" description="Protein kinase" evidence="25">
    <location>
        <begin position="348"/>
        <end position="624"/>
    </location>
</feature>
<dbReference type="Gene3D" id="1.10.510.10">
    <property type="entry name" value="Transferase(Phosphotransferase) domain 1"/>
    <property type="match status" value="2"/>
</dbReference>
<dbReference type="InterPro" id="IPR017441">
    <property type="entry name" value="Protein_kinase_ATP_BS"/>
</dbReference>
<keyword evidence="7" id="KW-1003">Cell membrane</keyword>
<keyword evidence="27" id="KW-1185">Reference proteome</keyword>
<dbReference type="FunFam" id="3.30.200.20:FF:000423">
    <property type="entry name" value="L-type lectin-domain containing receptor kinase S.1"/>
    <property type="match status" value="1"/>
</dbReference>
<dbReference type="PANTHER" id="PTHR27007">
    <property type="match status" value="1"/>
</dbReference>
<keyword evidence="17 23" id="KW-0472">Membrane</keyword>
<feature type="chain" id="PRO_5019839695" description="non-specific serine/threonine protein kinase" evidence="24">
    <location>
        <begin position="23"/>
        <end position="1345"/>
    </location>
</feature>
<dbReference type="Proteomes" id="UP000290289">
    <property type="component" value="Chromosome 1"/>
</dbReference>
<keyword evidence="16 23" id="KW-1133">Transmembrane helix</keyword>
<keyword evidence="14" id="KW-0418">Kinase</keyword>
<dbReference type="GO" id="GO:0042742">
    <property type="term" value="P:defense response to bacterium"/>
    <property type="evidence" value="ECO:0007669"/>
    <property type="project" value="UniProtKB-ARBA"/>
</dbReference>
<protein>
    <recommendedName>
        <fullName evidence="6">non-specific serine/threonine protein kinase</fullName>
        <ecNumber evidence="6">2.7.11.1</ecNumber>
    </recommendedName>
</protein>
<feature type="transmembrane region" description="Helical" evidence="23">
    <location>
        <begin position="976"/>
        <end position="1000"/>
    </location>
</feature>
<comment type="similarity">
    <text evidence="5">In the C-terminal section; belongs to the protein kinase superfamily. Ser/Thr protein kinase family.</text>
</comment>
<evidence type="ECO:0000256" key="8">
    <source>
        <dbReference type="ARBA" id="ARBA00022527"/>
    </source>
</evidence>
<dbReference type="FunFam" id="2.60.120.200:FF:000086">
    <property type="entry name" value="L-type lectin-domain containing receptor kinase S.4"/>
    <property type="match status" value="2"/>
</dbReference>
<accession>A0A498KT75</accession>
<dbReference type="SUPFAM" id="SSF49899">
    <property type="entry name" value="Concanavalin A-like lectins/glucanases"/>
    <property type="match status" value="2"/>
</dbReference>